<dbReference type="EMBL" id="JAAIUV010000027">
    <property type="protein sequence ID" value="NEX80002.1"/>
    <property type="molecule type" value="Genomic_DNA"/>
</dbReference>
<sequence>MRKEVGLVIAVLFFMSLTAITGVYAIGNDEVVTISKKEVDITGDGQKEVIKLKAVPYEEKNEYFKEMYLEVIASNDQRYTFPLQNGTKAAFQLADLNHDGVKDVFVTVLDGEVNGHTNYSLFSLKDFSKEDLPIPEPLLMESRLLNGFKAEIKIKDTGHSYHFDLKDRKKYYKKMGLYTNGKLQEPTELMVDSFYSLKPFSDQNKRKGLKGIQRVSGIADADTIAYVESTWMYENGKWVLKGVKVKGEEY</sequence>
<organism evidence="1 2">
    <name type="scientific">Neobacillus thermocopriae</name>
    <dbReference type="NCBI Taxonomy" id="1215031"/>
    <lineage>
        <taxon>Bacteria</taxon>
        <taxon>Bacillati</taxon>
        <taxon>Bacillota</taxon>
        <taxon>Bacilli</taxon>
        <taxon>Bacillales</taxon>
        <taxon>Bacillaceae</taxon>
        <taxon>Neobacillus</taxon>
    </lineage>
</organism>
<keyword evidence="2" id="KW-1185">Reference proteome</keyword>
<evidence type="ECO:0000313" key="2">
    <source>
        <dbReference type="Proteomes" id="UP000481621"/>
    </source>
</evidence>
<reference evidence="1" key="1">
    <citation type="submission" date="2020-02" db="EMBL/GenBank/DDBJ databases">
        <title>Bacillus sedimentmangrovi sp. nov., isolated from sediment of the mangrove ecosystem.</title>
        <authorList>
            <person name="Liu G."/>
        </authorList>
    </citation>
    <scope>NUCLEOTIDE SEQUENCE [LARGE SCALE GENOMIC DNA]</scope>
    <source>
        <strain evidence="1">SgZ-7</strain>
    </source>
</reference>
<protein>
    <recommendedName>
        <fullName evidence="3">VCBS repeat-containing protein</fullName>
    </recommendedName>
</protein>
<evidence type="ECO:0008006" key="3">
    <source>
        <dbReference type="Google" id="ProtNLM"/>
    </source>
</evidence>
<dbReference type="RefSeq" id="WP_163252479.1">
    <property type="nucleotide sequence ID" value="NZ_JAAIUV010000027.1"/>
</dbReference>
<dbReference type="AlphaFoldDB" id="A0A6B3TTJ2"/>
<name>A0A6B3TTJ2_9BACI</name>
<evidence type="ECO:0000313" key="1">
    <source>
        <dbReference type="EMBL" id="NEX80002.1"/>
    </source>
</evidence>
<dbReference type="Proteomes" id="UP000481621">
    <property type="component" value="Unassembled WGS sequence"/>
</dbReference>
<accession>A0A6B3TTJ2</accession>
<gene>
    <name evidence="1" type="ORF">G4Z05_14155</name>
</gene>
<comment type="caution">
    <text evidence="1">The sequence shown here is derived from an EMBL/GenBank/DDBJ whole genome shotgun (WGS) entry which is preliminary data.</text>
</comment>
<proteinExistence type="predicted"/>